<dbReference type="PROSITE" id="PS50049">
    <property type="entry name" value="THD_2"/>
    <property type="match status" value="1"/>
</dbReference>
<evidence type="ECO:0000259" key="6">
    <source>
        <dbReference type="PROSITE" id="PS50049"/>
    </source>
</evidence>
<dbReference type="GO" id="GO:0005164">
    <property type="term" value="F:tumor necrosis factor receptor binding"/>
    <property type="evidence" value="ECO:0007669"/>
    <property type="project" value="InterPro"/>
</dbReference>
<accession>A0AAW1E7Y7</accession>
<dbReference type="GO" id="GO:0005615">
    <property type="term" value="C:extracellular space"/>
    <property type="evidence" value="ECO:0007669"/>
    <property type="project" value="UniProtKB-KW"/>
</dbReference>
<keyword evidence="3" id="KW-0202">Cytokine</keyword>
<evidence type="ECO:0000256" key="5">
    <source>
        <dbReference type="SAM" id="Phobius"/>
    </source>
</evidence>
<keyword evidence="5" id="KW-0812">Transmembrane</keyword>
<reference evidence="7 8" key="1">
    <citation type="journal article" date="2024" name="Genome Biol. Evol.">
        <title>Chromosome-level genome assembly of the viviparous eelpout Zoarces viviparus.</title>
        <authorList>
            <person name="Fuhrmann N."/>
            <person name="Brasseur M.V."/>
            <person name="Bakowski C.E."/>
            <person name="Podsiadlowski L."/>
            <person name="Prost S."/>
            <person name="Krehenwinkel H."/>
            <person name="Mayer C."/>
        </authorList>
    </citation>
    <scope>NUCLEOTIDE SEQUENCE [LARGE SCALE GENOMIC DNA]</scope>
    <source>
        <strain evidence="7">NO-MEL_2022_Ind0_liver</strain>
    </source>
</reference>
<gene>
    <name evidence="7" type="ORF">VZT92_023569</name>
</gene>
<dbReference type="SMART" id="SM00207">
    <property type="entry name" value="TNF"/>
    <property type="match status" value="1"/>
</dbReference>
<evidence type="ECO:0000313" key="7">
    <source>
        <dbReference type="EMBL" id="KAK9518258.1"/>
    </source>
</evidence>
<dbReference type="Proteomes" id="UP001488805">
    <property type="component" value="Unassembled WGS sequence"/>
</dbReference>
<dbReference type="GO" id="GO:0005125">
    <property type="term" value="F:cytokine activity"/>
    <property type="evidence" value="ECO:0007669"/>
    <property type="project" value="UniProtKB-KW"/>
</dbReference>
<dbReference type="SUPFAM" id="SSF49842">
    <property type="entry name" value="TNF-like"/>
    <property type="match status" value="1"/>
</dbReference>
<sequence>MINTYQTSMAPPPVPPRLSGSHSVLIPAPLPSQGHSKSLVRFIVGVVLLHLFLSIGGFIYLNHNDKMHSFQRPPGQGVEGQVGYRSSEKQETSYKAMARMVVDERSRKPDKKSSLGFLQWDFNHSVLRYIDYYQNNWLTIREPGDYYVYSRVTFSKGDSKLPLVSKVKLRKNEKEKEDEEKVVMQAYCSLDSGSVSASIPRLCTATQGEVITLEKGNQLGVWVQDLLLVNYEEGATTFGMYKL</sequence>
<feature type="transmembrane region" description="Helical" evidence="5">
    <location>
        <begin position="39"/>
        <end position="61"/>
    </location>
</feature>
<keyword evidence="4 5" id="KW-0472">Membrane</keyword>
<comment type="similarity">
    <text evidence="2">Belongs to the tumor necrosis factor family.</text>
</comment>
<organism evidence="7 8">
    <name type="scientific">Zoarces viviparus</name>
    <name type="common">Viviparous eelpout</name>
    <name type="synonym">Blennius viviparus</name>
    <dbReference type="NCBI Taxonomy" id="48416"/>
    <lineage>
        <taxon>Eukaryota</taxon>
        <taxon>Metazoa</taxon>
        <taxon>Chordata</taxon>
        <taxon>Craniata</taxon>
        <taxon>Vertebrata</taxon>
        <taxon>Euteleostomi</taxon>
        <taxon>Actinopterygii</taxon>
        <taxon>Neopterygii</taxon>
        <taxon>Teleostei</taxon>
        <taxon>Neoteleostei</taxon>
        <taxon>Acanthomorphata</taxon>
        <taxon>Eupercaria</taxon>
        <taxon>Perciformes</taxon>
        <taxon>Cottioidei</taxon>
        <taxon>Zoarcales</taxon>
        <taxon>Zoarcidae</taxon>
        <taxon>Zoarcinae</taxon>
        <taxon>Zoarces</taxon>
    </lineage>
</organism>
<dbReference type="InterPro" id="IPR006052">
    <property type="entry name" value="TNF_dom"/>
</dbReference>
<dbReference type="GO" id="GO:0016020">
    <property type="term" value="C:membrane"/>
    <property type="evidence" value="ECO:0007669"/>
    <property type="project" value="UniProtKB-SubCell"/>
</dbReference>
<dbReference type="PANTHER" id="PTHR11471:SF57">
    <property type="entry name" value="CD154"/>
    <property type="match status" value="1"/>
</dbReference>
<keyword evidence="8" id="KW-1185">Reference proteome</keyword>
<evidence type="ECO:0000256" key="4">
    <source>
        <dbReference type="ARBA" id="ARBA00023136"/>
    </source>
</evidence>
<protein>
    <recommendedName>
        <fullName evidence="6">THD domain-containing protein</fullName>
    </recommendedName>
</protein>
<dbReference type="Gene3D" id="2.60.120.40">
    <property type="match status" value="1"/>
</dbReference>
<dbReference type="EMBL" id="JBCEZU010000538">
    <property type="protein sequence ID" value="KAK9518258.1"/>
    <property type="molecule type" value="Genomic_DNA"/>
</dbReference>
<evidence type="ECO:0000256" key="1">
    <source>
        <dbReference type="ARBA" id="ARBA00004370"/>
    </source>
</evidence>
<proteinExistence type="inferred from homology"/>
<comment type="caution">
    <text evidence="7">The sequence shown here is derived from an EMBL/GenBank/DDBJ whole genome shotgun (WGS) entry which is preliminary data.</text>
</comment>
<dbReference type="PANTHER" id="PTHR11471">
    <property type="entry name" value="TUMOR NECROSIS FACTOR FAMILY MEMBER"/>
    <property type="match status" value="1"/>
</dbReference>
<feature type="domain" description="THD" evidence="6">
    <location>
        <begin position="96"/>
        <end position="243"/>
    </location>
</feature>
<evidence type="ECO:0000313" key="8">
    <source>
        <dbReference type="Proteomes" id="UP001488805"/>
    </source>
</evidence>
<dbReference type="AlphaFoldDB" id="A0AAW1E7Y7"/>
<dbReference type="GO" id="GO:0006955">
    <property type="term" value="P:immune response"/>
    <property type="evidence" value="ECO:0007669"/>
    <property type="project" value="InterPro"/>
</dbReference>
<name>A0AAW1E7Y7_ZOAVI</name>
<evidence type="ECO:0000256" key="2">
    <source>
        <dbReference type="ARBA" id="ARBA00008670"/>
    </source>
</evidence>
<dbReference type="Pfam" id="PF00229">
    <property type="entry name" value="TNF"/>
    <property type="match status" value="1"/>
</dbReference>
<comment type="subcellular location">
    <subcellularLocation>
        <location evidence="1">Membrane</location>
    </subcellularLocation>
</comment>
<evidence type="ECO:0000256" key="3">
    <source>
        <dbReference type="ARBA" id="ARBA00022514"/>
    </source>
</evidence>
<keyword evidence="5" id="KW-1133">Transmembrane helix</keyword>
<dbReference type="InterPro" id="IPR008983">
    <property type="entry name" value="Tumour_necrosis_fac-like_dom"/>
</dbReference>